<reference evidence="3 4" key="1">
    <citation type="submission" date="2019-11" db="EMBL/GenBank/DDBJ databases">
        <authorList>
            <person name="Dong K."/>
        </authorList>
    </citation>
    <scope>NUCLEOTIDE SEQUENCE [LARGE SCALE GENOMIC DNA]</scope>
    <source>
        <strain evidence="3 4">NBRC 112902</strain>
    </source>
</reference>
<dbReference type="OrthoDB" id="9808346at2"/>
<evidence type="ECO:0000313" key="3">
    <source>
        <dbReference type="EMBL" id="MTH57611.1"/>
    </source>
</evidence>
<dbReference type="RefSeq" id="WP_155037562.1">
    <property type="nucleotide sequence ID" value="NZ_WMIG01000001.1"/>
</dbReference>
<dbReference type="GO" id="GO:0015074">
    <property type="term" value="P:DNA integration"/>
    <property type="evidence" value="ECO:0007669"/>
    <property type="project" value="InterPro"/>
</dbReference>
<dbReference type="AlphaFoldDB" id="A0A844HIJ0"/>
<dbReference type="EMBL" id="WMIG01000001">
    <property type="protein sequence ID" value="MTH57611.1"/>
    <property type="molecule type" value="Genomic_DNA"/>
</dbReference>
<dbReference type="Pfam" id="PF00589">
    <property type="entry name" value="Phage_integrase"/>
    <property type="match status" value="1"/>
</dbReference>
<evidence type="ECO:0000256" key="1">
    <source>
        <dbReference type="ARBA" id="ARBA00023172"/>
    </source>
</evidence>
<dbReference type="InterPro" id="IPR011010">
    <property type="entry name" value="DNA_brk_join_enz"/>
</dbReference>
<proteinExistence type="predicted"/>
<dbReference type="GO" id="GO:0003677">
    <property type="term" value="F:DNA binding"/>
    <property type="evidence" value="ECO:0007669"/>
    <property type="project" value="InterPro"/>
</dbReference>
<keyword evidence="1" id="KW-0233">DNA recombination</keyword>
<dbReference type="Proteomes" id="UP000449846">
    <property type="component" value="Unassembled WGS sequence"/>
</dbReference>
<dbReference type="Gene3D" id="1.10.443.10">
    <property type="entry name" value="Intergrase catalytic core"/>
    <property type="match status" value="1"/>
</dbReference>
<dbReference type="SUPFAM" id="SSF56349">
    <property type="entry name" value="DNA breaking-rejoining enzymes"/>
    <property type="match status" value="1"/>
</dbReference>
<organism evidence="3 4">
    <name type="scientific">Paracoccus litorisediminis</name>
    <dbReference type="NCBI Taxonomy" id="2006130"/>
    <lineage>
        <taxon>Bacteria</taxon>
        <taxon>Pseudomonadati</taxon>
        <taxon>Pseudomonadota</taxon>
        <taxon>Alphaproteobacteria</taxon>
        <taxon>Rhodobacterales</taxon>
        <taxon>Paracoccaceae</taxon>
        <taxon>Paracoccus</taxon>
    </lineage>
</organism>
<gene>
    <name evidence="3" type="ORF">GL300_00125</name>
</gene>
<sequence>MLGTVARQGAVRDLTWDRMNFTRRAIDLRVDHDGPRKRRALMPMNNMLFEVLTEAKEGARSDYVVEWAKGQIASIRKGFARAVRNAGLTGVGMHTLRHTTAVHMIETVAR</sequence>
<protein>
    <submittedName>
        <fullName evidence="3">Tyrosine-type recombinase/integrase</fullName>
    </submittedName>
</protein>
<evidence type="ECO:0000259" key="2">
    <source>
        <dbReference type="PROSITE" id="PS51898"/>
    </source>
</evidence>
<evidence type="ECO:0000313" key="4">
    <source>
        <dbReference type="Proteomes" id="UP000449846"/>
    </source>
</evidence>
<dbReference type="InterPro" id="IPR002104">
    <property type="entry name" value="Integrase_catalytic"/>
</dbReference>
<dbReference type="PROSITE" id="PS51898">
    <property type="entry name" value="TYR_RECOMBINASE"/>
    <property type="match status" value="1"/>
</dbReference>
<feature type="domain" description="Tyr recombinase" evidence="2">
    <location>
        <begin position="1"/>
        <end position="110"/>
    </location>
</feature>
<keyword evidence="4" id="KW-1185">Reference proteome</keyword>
<accession>A0A844HIJ0</accession>
<dbReference type="GO" id="GO:0006310">
    <property type="term" value="P:DNA recombination"/>
    <property type="evidence" value="ECO:0007669"/>
    <property type="project" value="UniProtKB-KW"/>
</dbReference>
<comment type="caution">
    <text evidence="3">The sequence shown here is derived from an EMBL/GenBank/DDBJ whole genome shotgun (WGS) entry which is preliminary data.</text>
</comment>
<name>A0A844HIJ0_9RHOB</name>
<dbReference type="InterPro" id="IPR013762">
    <property type="entry name" value="Integrase-like_cat_sf"/>
</dbReference>